<evidence type="ECO:0000313" key="3">
    <source>
        <dbReference type="WBParaSite" id="SVE_0669200.1"/>
    </source>
</evidence>
<keyword evidence="1" id="KW-0732">Signal</keyword>
<reference evidence="2" key="1">
    <citation type="submission" date="2014-07" db="EMBL/GenBank/DDBJ databases">
        <authorList>
            <person name="Martin A.A"/>
            <person name="De Silva N."/>
        </authorList>
    </citation>
    <scope>NUCLEOTIDE SEQUENCE</scope>
</reference>
<evidence type="ECO:0000313" key="2">
    <source>
        <dbReference type="Proteomes" id="UP000035680"/>
    </source>
</evidence>
<dbReference type="AlphaFoldDB" id="A0A0K0FCX4"/>
<sequence>MKYLISFIFLAILYFIGLTETKHNRFDSEDDKKHFRIKWHPYCTKCGPSLLAAKRATKYYNKKYYTHPFKFEKLLIAEKSVENPSKIRVFFFACLTPCKKNFKHKRDNMFKGRRRICDLFRATYEKKRDTGKRKIKVTKLNGREDKRKR</sequence>
<name>A0A0K0FCX4_STRVS</name>
<dbReference type="Proteomes" id="UP000035680">
    <property type="component" value="Unassembled WGS sequence"/>
</dbReference>
<keyword evidence="2" id="KW-1185">Reference proteome</keyword>
<accession>A0A0K0FCX4</accession>
<dbReference type="WBParaSite" id="SVE_0669200.1">
    <property type="protein sequence ID" value="SVE_0669200.1"/>
    <property type="gene ID" value="SVE_0669200"/>
</dbReference>
<proteinExistence type="predicted"/>
<feature type="signal peptide" evidence="1">
    <location>
        <begin position="1"/>
        <end position="21"/>
    </location>
</feature>
<organism evidence="2 3">
    <name type="scientific">Strongyloides venezuelensis</name>
    <name type="common">Threadworm</name>
    <dbReference type="NCBI Taxonomy" id="75913"/>
    <lineage>
        <taxon>Eukaryota</taxon>
        <taxon>Metazoa</taxon>
        <taxon>Ecdysozoa</taxon>
        <taxon>Nematoda</taxon>
        <taxon>Chromadorea</taxon>
        <taxon>Rhabditida</taxon>
        <taxon>Tylenchina</taxon>
        <taxon>Panagrolaimomorpha</taxon>
        <taxon>Strongyloidoidea</taxon>
        <taxon>Strongyloididae</taxon>
        <taxon>Strongyloides</taxon>
    </lineage>
</organism>
<evidence type="ECO:0000256" key="1">
    <source>
        <dbReference type="SAM" id="SignalP"/>
    </source>
</evidence>
<feature type="chain" id="PRO_5005329498" evidence="1">
    <location>
        <begin position="22"/>
        <end position="149"/>
    </location>
</feature>
<protein>
    <submittedName>
        <fullName evidence="3">Uncharacterized protein</fullName>
    </submittedName>
</protein>
<reference evidence="3" key="2">
    <citation type="submission" date="2015-08" db="UniProtKB">
        <authorList>
            <consortium name="WormBaseParasite"/>
        </authorList>
    </citation>
    <scope>IDENTIFICATION</scope>
</reference>